<evidence type="ECO:0000256" key="1">
    <source>
        <dbReference type="ARBA" id="ARBA00004651"/>
    </source>
</evidence>
<keyword evidence="5 8" id="KW-1133">Transmembrane helix</keyword>
<dbReference type="FunFam" id="1.10.3730.20:FF:000001">
    <property type="entry name" value="Quaternary ammonium compound resistance transporter SugE"/>
    <property type="match status" value="1"/>
</dbReference>
<feature type="transmembrane region" description="Helical" evidence="8">
    <location>
        <begin position="84"/>
        <end position="103"/>
    </location>
</feature>
<evidence type="ECO:0000313" key="10">
    <source>
        <dbReference type="Proteomes" id="UP000030147"/>
    </source>
</evidence>
<evidence type="ECO:0000256" key="3">
    <source>
        <dbReference type="ARBA" id="ARBA00022475"/>
    </source>
</evidence>
<dbReference type="InterPro" id="IPR045324">
    <property type="entry name" value="Small_multidrug_res"/>
</dbReference>
<dbReference type="PANTHER" id="PTHR30561:SF0">
    <property type="entry name" value="GUANIDINIUM EXPORTER"/>
    <property type="match status" value="1"/>
</dbReference>
<protein>
    <submittedName>
        <fullName evidence="9">Supressor protein SugE</fullName>
    </submittedName>
</protein>
<evidence type="ECO:0000256" key="6">
    <source>
        <dbReference type="ARBA" id="ARBA00023136"/>
    </source>
</evidence>
<dbReference type="RefSeq" id="WP_036816719.1">
    <property type="nucleotide sequence ID" value="NZ_AVBF01000008.1"/>
</dbReference>
<keyword evidence="10" id="KW-1185">Reference proteome</keyword>
<evidence type="ECO:0000313" key="9">
    <source>
        <dbReference type="EMBL" id="KGP73764.1"/>
    </source>
</evidence>
<evidence type="ECO:0000256" key="8">
    <source>
        <dbReference type="SAM" id="Phobius"/>
    </source>
</evidence>
<dbReference type="GO" id="GO:0005886">
    <property type="term" value="C:plasma membrane"/>
    <property type="evidence" value="ECO:0007669"/>
    <property type="project" value="UniProtKB-SubCell"/>
</dbReference>
<name>A0A0A2TE03_9BACI</name>
<organism evidence="9 10">
    <name type="scientific">Pontibacillus yanchengensis Y32</name>
    <dbReference type="NCBI Taxonomy" id="1385514"/>
    <lineage>
        <taxon>Bacteria</taxon>
        <taxon>Bacillati</taxon>
        <taxon>Bacillota</taxon>
        <taxon>Bacilli</taxon>
        <taxon>Bacillales</taxon>
        <taxon>Bacillaceae</taxon>
        <taxon>Pontibacillus</taxon>
    </lineage>
</organism>
<sequence>MAWIQLILAGFAEVTGVTFLKLSDGFRNKFYMVLMFLAGGVNFYLLSKAIETLPISTAYGVWTGIGSLGTVLIGMIFFKDSKEWTRLLFMSCIIIGIVGLKMTTA</sequence>
<comment type="caution">
    <text evidence="9">The sequence shown here is derived from an EMBL/GenBank/DDBJ whole genome shotgun (WGS) entry which is preliminary data.</text>
</comment>
<keyword evidence="2" id="KW-0813">Transport</keyword>
<reference evidence="9 10" key="1">
    <citation type="journal article" date="2015" name="Stand. Genomic Sci.">
        <title>High quality draft genome sequence of the moderately halophilic bacterium Pontibacillus yanchengensis Y32(T) and comparison among Pontibacillus genomes.</title>
        <authorList>
            <person name="Huang J."/>
            <person name="Qiao Z.X."/>
            <person name="Tang J.W."/>
            <person name="Wang G."/>
        </authorList>
    </citation>
    <scope>NUCLEOTIDE SEQUENCE [LARGE SCALE GENOMIC DNA]</scope>
    <source>
        <strain evidence="9 10">Y32</strain>
    </source>
</reference>
<dbReference type="Gene3D" id="1.10.3730.20">
    <property type="match status" value="1"/>
</dbReference>
<evidence type="ECO:0000256" key="5">
    <source>
        <dbReference type="ARBA" id="ARBA00022989"/>
    </source>
</evidence>
<proteinExistence type="inferred from homology"/>
<dbReference type="SUPFAM" id="SSF103481">
    <property type="entry name" value="Multidrug resistance efflux transporter EmrE"/>
    <property type="match status" value="1"/>
</dbReference>
<evidence type="ECO:0000256" key="7">
    <source>
        <dbReference type="RuleBase" id="RU003942"/>
    </source>
</evidence>
<dbReference type="EMBL" id="AVBF01000008">
    <property type="protein sequence ID" value="KGP73764.1"/>
    <property type="molecule type" value="Genomic_DNA"/>
</dbReference>
<dbReference type="InterPro" id="IPR037185">
    <property type="entry name" value="EmrE-like"/>
</dbReference>
<dbReference type="AlphaFoldDB" id="A0A0A2TE03"/>
<keyword evidence="4 7" id="KW-0812">Transmembrane</keyword>
<evidence type="ECO:0000256" key="2">
    <source>
        <dbReference type="ARBA" id="ARBA00022448"/>
    </source>
</evidence>
<dbReference type="Pfam" id="PF00893">
    <property type="entry name" value="Multi_Drug_Res"/>
    <property type="match status" value="1"/>
</dbReference>
<feature type="transmembrane region" description="Helical" evidence="8">
    <location>
        <begin position="30"/>
        <end position="47"/>
    </location>
</feature>
<dbReference type="STRING" id="1385514.N782_01115"/>
<dbReference type="PANTHER" id="PTHR30561">
    <property type="entry name" value="SMR FAMILY PROTON-DEPENDENT DRUG EFFLUX TRANSPORTER SUGE"/>
    <property type="match status" value="1"/>
</dbReference>
<keyword evidence="6 8" id="KW-0472">Membrane</keyword>
<dbReference type="InterPro" id="IPR000390">
    <property type="entry name" value="Small_drug/metabolite_transptr"/>
</dbReference>
<accession>A0A0A2TE03</accession>
<comment type="similarity">
    <text evidence="7">Belongs to the drug/metabolite transporter (DMT) superfamily. Small multidrug resistance (SMR) (TC 2.A.7.1) family.</text>
</comment>
<keyword evidence="3" id="KW-1003">Cell membrane</keyword>
<evidence type="ECO:0000256" key="4">
    <source>
        <dbReference type="ARBA" id="ARBA00022692"/>
    </source>
</evidence>
<dbReference type="eggNOG" id="COG2076">
    <property type="taxonomic scope" value="Bacteria"/>
</dbReference>
<feature type="transmembrane region" description="Helical" evidence="8">
    <location>
        <begin position="59"/>
        <end position="78"/>
    </location>
</feature>
<comment type="subcellular location">
    <subcellularLocation>
        <location evidence="1 7">Cell membrane</location>
        <topology evidence="1 7">Multi-pass membrane protein</topology>
    </subcellularLocation>
</comment>
<dbReference type="OrthoDB" id="21828at2"/>
<dbReference type="GO" id="GO:0022857">
    <property type="term" value="F:transmembrane transporter activity"/>
    <property type="evidence" value="ECO:0007669"/>
    <property type="project" value="InterPro"/>
</dbReference>
<gene>
    <name evidence="9" type="ORF">N782_01115</name>
</gene>
<dbReference type="Proteomes" id="UP000030147">
    <property type="component" value="Unassembled WGS sequence"/>
</dbReference>